<organism evidence="1 2">
    <name type="scientific">Caerostris darwini</name>
    <dbReference type="NCBI Taxonomy" id="1538125"/>
    <lineage>
        <taxon>Eukaryota</taxon>
        <taxon>Metazoa</taxon>
        <taxon>Ecdysozoa</taxon>
        <taxon>Arthropoda</taxon>
        <taxon>Chelicerata</taxon>
        <taxon>Arachnida</taxon>
        <taxon>Araneae</taxon>
        <taxon>Araneomorphae</taxon>
        <taxon>Entelegynae</taxon>
        <taxon>Araneoidea</taxon>
        <taxon>Araneidae</taxon>
        <taxon>Caerostris</taxon>
    </lineage>
</organism>
<dbReference type="Proteomes" id="UP001054837">
    <property type="component" value="Unassembled WGS sequence"/>
</dbReference>
<dbReference type="EMBL" id="BPLQ01002108">
    <property type="protein sequence ID" value="GIX88808.1"/>
    <property type="molecule type" value="Genomic_DNA"/>
</dbReference>
<accession>A0AAV4NWU7</accession>
<evidence type="ECO:0000313" key="1">
    <source>
        <dbReference type="EMBL" id="GIX88808.1"/>
    </source>
</evidence>
<reference evidence="1 2" key="1">
    <citation type="submission" date="2021-06" db="EMBL/GenBank/DDBJ databases">
        <title>Caerostris darwini draft genome.</title>
        <authorList>
            <person name="Kono N."/>
            <person name="Arakawa K."/>
        </authorList>
    </citation>
    <scope>NUCLEOTIDE SEQUENCE [LARGE SCALE GENOMIC DNA]</scope>
</reference>
<dbReference type="AlphaFoldDB" id="A0AAV4NWU7"/>
<keyword evidence="2" id="KW-1185">Reference proteome</keyword>
<name>A0AAV4NWU7_9ARAC</name>
<protein>
    <submittedName>
        <fullName evidence="1">Uncharacterized protein</fullName>
    </submittedName>
</protein>
<gene>
    <name evidence="1" type="ORF">CDAR_165391</name>
</gene>
<comment type="caution">
    <text evidence="1">The sequence shown here is derived from an EMBL/GenBank/DDBJ whole genome shotgun (WGS) entry which is preliminary data.</text>
</comment>
<proteinExistence type="predicted"/>
<evidence type="ECO:0000313" key="2">
    <source>
        <dbReference type="Proteomes" id="UP001054837"/>
    </source>
</evidence>
<sequence>MNPTIFPSQMLIQAAGSILAPICPEECSQTTEECRIKTFLPERNFLKRGEFREMFSCVVLTRSERSSTDRLQTRTSFKDGTVLPFFRLYVNNRS</sequence>